<evidence type="ECO:0000313" key="4">
    <source>
        <dbReference type="EMBL" id="OIJ67517.1"/>
    </source>
</evidence>
<dbReference type="EMBL" id="LAVA02000026">
    <property type="protein sequence ID" value="OIJ67517.1"/>
    <property type="molecule type" value="Genomic_DNA"/>
</dbReference>
<reference evidence="4" key="1">
    <citation type="submission" date="2016-10" db="EMBL/GenBank/DDBJ databases">
        <title>Genome sequence of Streptomyces mangrovisoli MUSC 149.</title>
        <authorList>
            <person name="Lee L.-H."/>
            <person name="Ser H.-L."/>
        </authorList>
    </citation>
    <scope>NUCLEOTIDE SEQUENCE [LARGE SCALE GENOMIC DNA]</scope>
    <source>
        <strain evidence="4">MUSC 149</strain>
    </source>
</reference>
<dbReference type="InterPro" id="IPR028908">
    <property type="entry name" value="Tox-PL_dom"/>
</dbReference>
<evidence type="ECO:0000259" key="3">
    <source>
        <dbReference type="Pfam" id="PF21725"/>
    </source>
</evidence>
<dbReference type="AlphaFoldDB" id="A0A1J4P220"/>
<keyword evidence="5" id="KW-1185">Reference proteome</keyword>
<comment type="caution">
    <text evidence="4">The sequence shown here is derived from an EMBL/GenBank/DDBJ whole genome shotgun (WGS) entry which is preliminary data.</text>
</comment>
<dbReference type="STRING" id="1428628.WN71_013110"/>
<proteinExistence type="predicted"/>
<gene>
    <name evidence="4" type="ORF">WN71_013110</name>
</gene>
<sequence>MGILGDLGNSLEDGANWALDKGGKLVDDGKKAVGEGIDYGAHKLGDGLDRVGLHGAADTVDDWGDELASDLGATPGEQQLGESDDPKDLVHGNHDRIVGTAKHLTAFFTAFEKVSTGLKRVDSTGWKGEGGDAFRKKLGVHPAKWLHAADACETAAGALQSYATTVKWAQAQAQDAIDLYAKGKSSSEKAVEAYNKRIDAYNAKIKANEDPGPEPEPFHDPGKAGIAAARQKLAEARKQRNSAATAANARIKGALSHAPAEPPPLDRLGNDLVDGFQAANTELTHFTGGIIKGTAGLVNFVRGLDPMDPYNLTHPAEYLQGVSTTLSGLVSTAAHPERTLKAVVDGFEKDPSEFAGRLVPQLLGTDGAGLAAGGLRMAAEEGAELTAVNVAKESAEYGGQAAGASKWGDLASSTEHVSEKAIHYDSVDPKTAQEFLDDQYPWLKDVNNRWEDGYTENCAYTTVSVNHRLDGIEVSAARREGPGQLPLEPLGVKDPATAWHKVDSYDDIIRDLKARGEGARSAVFVGRTGSGHFFNAVNTEHGVVFLDGQSGTLGTLEKDAKEIMHVPYGKGAP</sequence>
<accession>A0A1J4P220</accession>
<dbReference type="Pfam" id="PF15644">
    <property type="entry name" value="Gln_amidase"/>
    <property type="match status" value="1"/>
</dbReference>
<dbReference type="RefSeq" id="WP_046583592.1">
    <property type="nucleotide sequence ID" value="NZ_LAVA02000026.1"/>
</dbReference>
<organism evidence="4 5">
    <name type="scientific">Streptomyces mangrovisoli</name>
    <dbReference type="NCBI Taxonomy" id="1428628"/>
    <lineage>
        <taxon>Bacteria</taxon>
        <taxon>Bacillati</taxon>
        <taxon>Actinomycetota</taxon>
        <taxon>Actinomycetes</taxon>
        <taxon>Kitasatosporales</taxon>
        <taxon>Streptomycetaceae</taxon>
        <taxon>Streptomyces</taxon>
    </lineage>
</organism>
<feature type="domain" description="Putative T7SS secretion signal" evidence="3">
    <location>
        <begin position="24"/>
        <end position="262"/>
    </location>
</feature>
<dbReference type="Proteomes" id="UP000034196">
    <property type="component" value="Unassembled WGS sequence"/>
</dbReference>
<dbReference type="OrthoDB" id="5194739at2"/>
<evidence type="ECO:0000256" key="1">
    <source>
        <dbReference type="SAM" id="Coils"/>
    </source>
</evidence>
<evidence type="ECO:0000313" key="5">
    <source>
        <dbReference type="Proteomes" id="UP000034196"/>
    </source>
</evidence>
<evidence type="ECO:0000259" key="2">
    <source>
        <dbReference type="Pfam" id="PF15644"/>
    </source>
</evidence>
<keyword evidence="1" id="KW-0175">Coiled coil</keyword>
<dbReference type="Pfam" id="PF21725">
    <property type="entry name" value="T7SS_signal"/>
    <property type="match status" value="1"/>
</dbReference>
<dbReference type="InterPro" id="IPR049082">
    <property type="entry name" value="T7SS_signal"/>
</dbReference>
<feature type="domain" description="Tox-PL" evidence="2">
    <location>
        <begin position="457"/>
        <end position="552"/>
    </location>
</feature>
<name>A0A1J4P220_9ACTN</name>
<feature type="coiled-coil region" evidence="1">
    <location>
        <begin position="184"/>
        <end position="246"/>
    </location>
</feature>
<protein>
    <submittedName>
        <fullName evidence="4">Uncharacterized protein</fullName>
    </submittedName>
</protein>